<dbReference type="GO" id="GO:0003676">
    <property type="term" value="F:nucleic acid binding"/>
    <property type="evidence" value="ECO:0007669"/>
    <property type="project" value="InterPro"/>
</dbReference>
<keyword evidence="3" id="KW-1185">Reference proteome</keyword>
<evidence type="ECO:0000259" key="1">
    <source>
        <dbReference type="Pfam" id="PF10108"/>
    </source>
</evidence>
<accession>A0A4R2D336</accession>
<feature type="domain" description="Predicted 3'-5' exonuclease PolB-like" evidence="1">
    <location>
        <begin position="86"/>
        <end position="220"/>
    </location>
</feature>
<dbReference type="Proteomes" id="UP000295351">
    <property type="component" value="Unassembled WGS sequence"/>
</dbReference>
<name>A0A4R2D336_SHIGR</name>
<reference evidence="2 3" key="1">
    <citation type="submission" date="2019-03" db="EMBL/GenBank/DDBJ databases">
        <title>Genomic Encyclopedia of Type Strains, Phase IV (KMG-IV): sequencing the most valuable type-strain genomes for metagenomic binning, comparative biology and taxonomic classification.</title>
        <authorList>
            <person name="Goeker M."/>
        </authorList>
    </citation>
    <scope>NUCLEOTIDE SEQUENCE [LARGE SCALE GENOMIC DNA]</scope>
    <source>
        <strain evidence="2 3">DSM 18401</strain>
    </source>
</reference>
<dbReference type="RefSeq" id="WP_133033404.1">
    <property type="nucleotide sequence ID" value="NZ_BAABEI010000012.1"/>
</dbReference>
<protein>
    <recommendedName>
        <fullName evidence="1">Predicted 3'-5' exonuclease PolB-like domain-containing protein</fullName>
    </recommendedName>
</protein>
<organism evidence="2 3">
    <name type="scientific">Shinella granuli</name>
    <dbReference type="NCBI Taxonomy" id="323621"/>
    <lineage>
        <taxon>Bacteria</taxon>
        <taxon>Pseudomonadati</taxon>
        <taxon>Pseudomonadota</taxon>
        <taxon>Alphaproteobacteria</taxon>
        <taxon>Hyphomicrobiales</taxon>
        <taxon>Rhizobiaceae</taxon>
        <taxon>Shinella</taxon>
    </lineage>
</organism>
<gene>
    <name evidence="2" type="ORF">EV665_102594</name>
</gene>
<evidence type="ECO:0000313" key="2">
    <source>
        <dbReference type="EMBL" id="TCN48065.1"/>
    </source>
</evidence>
<dbReference type="InterPro" id="IPR036397">
    <property type="entry name" value="RNaseH_sf"/>
</dbReference>
<comment type="caution">
    <text evidence="2">The sequence shown here is derived from an EMBL/GenBank/DDBJ whole genome shotgun (WGS) entry which is preliminary data.</text>
</comment>
<dbReference type="SUPFAM" id="SSF53098">
    <property type="entry name" value="Ribonuclease H-like"/>
    <property type="match status" value="1"/>
</dbReference>
<dbReference type="Pfam" id="PF10108">
    <property type="entry name" value="DNA_pol_B_exo2"/>
    <property type="match status" value="1"/>
</dbReference>
<proteinExistence type="predicted"/>
<evidence type="ECO:0000313" key="3">
    <source>
        <dbReference type="Proteomes" id="UP000295351"/>
    </source>
</evidence>
<dbReference type="Gene3D" id="3.30.420.10">
    <property type="entry name" value="Ribonuclease H-like superfamily/Ribonuclease H"/>
    <property type="match status" value="1"/>
</dbReference>
<dbReference type="InterPro" id="IPR019288">
    <property type="entry name" value="3'-5'_exonuclease_PolB-like"/>
</dbReference>
<dbReference type="EMBL" id="SLVX01000002">
    <property type="protein sequence ID" value="TCN48065.1"/>
    <property type="molecule type" value="Genomic_DNA"/>
</dbReference>
<sequence>MTYLYLDIETIPAQSEEARAAIAATVKPPAAMKKADTIAAWEKDQKAAAVEEAIAKTSFNAAYGQICCIGFTFDDAPATSISWPINADSEALMISAFFDEAGKIIGNRFPVIVGHFITGFDIRFIWQRCMVLGIRVPAWLPKDPKPWDAAVFDTMTAWAGARDTISMDNLCRALGIASKGDVDGSMVGQMFSEGKHKEIAAYCRDDIDRTRAIHRKMMTAFGEAA</sequence>
<dbReference type="AlphaFoldDB" id="A0A4R2D336"/>
<dbReference type="InterPro" id="IPR012337">
    <property type="entry name" value="RNaseH-like_sf"/>
</dbReference>